<evidence type="ECO:0000313" key="1">
    <source>
        <dbReference type="EMBL" id="MBB4016726.1"/>
    </source>
</evidence>
<dbReference type="InterPro" id="IPR012106">
    <property type="entry name" value="Phage_Mu_Gp1"/>
</dbReference>
<accession>A0A840C171</accession>
<dbReference type="AlphaFoldDB" id="A0A840C171"/>
<protein>
    <submittedName>
        <fullName evidence="1">Phage I-like protein</fullName>
    </submittedName>
</protein>
<gene>
    <name evidence="1" type="ORF">GGR16_001732</name>
</gene>
<reference evidence="1 2" key="1">
    <citation type="submission" date="2020-08" db="EMBL/GenBank/DDBJ databases">
        <title>Genomic Encyclopedia of Type Strains, Phase IV (KMG-IV): sequencing the most valuable type-strain genomes for metagenomic binning, comparative biology and taxonomic classification.</title>
        <authorList>
            <person name="Goeker M."/>
        </authorList>
    </citation>
    <scope>NUCLEOTIDE SEQUENCE [LARGE SCALE GENOMIC DNA]</scope>
    <source>
        <strain evidence="1 2">DSM 103737</strain>
    </source>
</reference>
<evidence type="ECO:0000313" key="2">
    <source>
        <dbReference type="Proteomes" id="UP000577362"/>
    </source>
</evidence>
<proteinExistence type="predicted"/>
<sequence length="325" mass="34079">MPKRTATPRDEILPADLIAGGVAFEVVTAAADGEVTLPEWIQLTPRGRVTARDGRVFAFDPERLAAGFTAGGLKLPIDFDHETEFTMMLGAKPARGWIVAVEARPEGLFGRVEWLPDAVEALQARRYRYISPTFWREEDGMTARLLKGAALVTSPALGMPAVASAHLEDPMLKELLAALGLADTATLDDAKGAIARLSAIDPDKYVPKEQHEATAAALAQAQATIAAARDAAEAARCSSLVDEAVTAGKIAPAARDHYVALARANYDATKAAIDAMPVVVPPGVDPATATADPSTGAAGQLSDAEKEIAAKLGIEPAAFLAARRV</sequence>
<keyword evidence="2" id="KW-1185">Reference proteome</keyword>
<dbReference type="RefSeq" id="WP_183316265.1">
    <property type="nucleotide sequence ID" value="NZ_JACIEN010000001.1"/>
</dbReference>
<dbReference type="Proteomes" id="UP000577362">
    <property type="component" value="Unassembled WGS sequence"/>
</dbReference>
<name>A0A840C171_9HYPH</name>
<organism evidence="1 2">
    <name type="scientific">Chelatococcus caeni</name>
    <dbReference type="NCBI Taxonomy" id="1348468"/>
    <lineage>
        <taxon>Bacteria</taxon>
        <taxon>Pseudomonadati</taxon>
        <taxon>Pseudomonadota</taxon>
        <taxon>Alphaproteobacteria</taxon>
        <taxon>Hyphomicrobiales</taxon>
        <taxon>Chelatococcaceae</taxon>
        <taxon>Chelatococcus</taxon>
    </lineage>
</organism>
<comment type="caution">
    <text evidence="1">The sequence shown here is derived from an EMBL/GenBank/DDBJ whole genome shotgun (WGS) entry which is preliminary data.</text>
</comment>
<dbReference type="PIRSF" id="PIRSF016624">
    <property type="entry name" value="Mu_prophg_I"/>
    <property type="match status" value="1"/>
</dbReference>
<dbReference type="EMBL" id="JACIEN010000001">
    <property type="protein sequence ID" value="MBB4016726.1"/>
    <property type="molecule type" value="Genomic_DNA"/>
</dbReference>
<dbReference type="Pfam" id="PF10123">
    <property type="entry name" value="Mu-like_Pro"/>
    <property type="match status" value="1"/>
</dbReference>